<evidence type="ECO:0000313" key="1">
    <source>
        <dbReference type="EMBL" id="ETZ17683.1"/>
    </source>
</evidence>
<dbReference type="PATRIC" id="fig|1432657.3.peg.1353"/>
<accession>W6TH04</accession>
<dbReference type="AlphaFoldDB" id="W6TH04"/>
<dbReference type="RefSeq" id="WP_197017825.1">
    <property type="nucleotide sequence ID" value="NZ_AZIT01000012.1"/>
</dbReference>
<name>W6TH04_9SPIR</name>
<dbReference type="EMBL" id="AZIT01000012">
    <property type="protein sequence ID" value="ETZ17683.1"/>
    <property type="molecule type" value="Genomic_DNA"/>
</dbReference>
<proteinExistence type="predicted"/>
<protein>
    <submittedName>
        <fullName evidence="1">Uncharacterized protein</fullName>
    </submittedName>
</protein>
<sequence>MSNILKLLKKKKLKIKLTEEKAHNPFIKAKEKDDRKLSYWRMIENGYQKTKSNNNCIN</sequence>
<evidence type="ECO:0000313" key="2">
    <source>
        <dbReference type="Proteomes" id="UP000019148"/>
    </source>
</evidence>
<organism evidence="1 2">
    <name type="scientific">Borrelia duttonii CR2A</name>
    <dbReference type="NCBI Taxonomy" id="1432657"/>
    <lineage>
        <taxon>Bacteria</taxon>
        <taxon>Pseudomonadati</taxon>
        <taxon>Spirochaetota</taxon>
        <taxon>Spirochaetia</taxon>
        <taxon>Spirochaetales</taxon>
        <taxon>Borreliaceae</taxon>
        <taxon>Borrelia</taxon>
    </lineage>
</organism>
<reference evidence="1 2" key="1">
    <citation type="submission" date="2013-12" db="EMBL/GenBank/DDBJ databases">
        <title>Comparative genomics of relapsing fever spirochetes.</title>
        <authorList>
            <person name="Schwan T.G."/>
            <person name="Raffel S.J."/>
            <person name="Porcella S.F."/>
        </authorList>
    </citation>
    <scope>NUCLEOTIDE SEQUENCE [LARGE SCALE GENOMIC DNA]</scope>
    <source>
        <strain evidence="1 2">CR2A</strain>
    </source>
</reference>
<comment type="caution">
    <text evidence="1">The sequence shown here is derived from an EMBL/GenBank/DDBJ whole genome shotgun (WGS) entry which is preliminary data.</text>
</comment>
<gene>
    <name evidence="1" type="ORF">BDCR2A_01383</name>
</gene>
<dbReference type="Proteomes" id="UP000019148">
    <property type="component" value="Unassembled WGS sequence"/>
</dbReference>